<keyword evidence="5" id="KW-0560">Oxidoreductase</keyword>
<keyword evidence="10" id="KW-1185">Reference proteome</keyword>
<dbReference type="PRINTS" id="PR00420">
    <property type="entry name" value="RNGMNOXGNASE"/>
</dbReference>
<dbReference type="Pfam" id="PF00732">
    <property type="entry name" value="GMC_oxred_N"/>
    <property type="match status" value="1"/>
</dbReference>
<dbReference type="AlphaFoldDB" id="A0A4Y6PSD2"/>
<organism evidence="9 10">
    <name type="scientific">Persicimonas caeni</name>
    <dbReference type="NCBI Taxonomy" id="2292766"/>
    <lineage>
        <taxon>Bacteria</taxon>
        <taxon>Deltaproteobacteria</taxon>
        <taxon>Bradymonadales</taxon>
        <taxon>Bradymonadaceae</taxon>
        <taxon>Persicimonas</taxon>
    </lineage>
</organism>
<dbReference type="GO" id="GO:0016614">
    <property type="term" value="F:oxidoreductase activity, acting on CH-OH group of donors"/>
    <property type="evidence" value="ECO:0007669"/>
    <property type="project" value="InterPro"/>
</dbReference>
<dbReference type="GO" id="GO:0046872">
    <property type="term" value="F:metal ion binding"/>
    <property type="evidence" value="ECO:0007669"/>
    <property type="project" value="UniProtKB-KW"/>
</dbReference>
<name>A0A4Y6PSD2_PERCE</name>
<dbReference type="GO" id="GO:0051536">
    <property type="term" value="F:iron-sulfur cluster binding"/>
    <property type="evidence" value="ECO:0007669"/>
    <property type="project" value="UniProtKB-KW"/>
</dbReference>
<dbReference type="PANTHER" id="PTHR46056">
    <property type="entry name" value="LONG-CHAIN-ALCOHOL OXIDASE"/>
    <property type="match status" value="1"/>
</dbReference>
<dbReference type="InterPro" id="IPR007867">
    <property type="entry name" value="GMC_OxRtase_C"/>
</dbReference>
<dbReference type="Pfam" id="PF00890">
    <property type="entry name" value="FAD_binding_2"/>
    <property type="match status" value="1"/>
</dbReference>
<dbReference type="EMBL" id="CP041186">
    <property type="protein sequence ID" value="QDG51242.1"/>
    <property type="molecule type" value="Genomic_DNA"/>
</dbReference>
<dbReference type="SUPFAM" id="SSF51905">
    <property type="entry name" value="FAD/NAD(P)-binding domain"/>
    <property type="match status" value="1"/>
</dbReference>
<evidence type="ECO:0000256" key="2">
    <source>
        <dbReference type="ARBA" id="ARBA00022630"/>
    </source>
</evidence>
<dbReference type="InterPro" id="IPR003953">
    <property type="entry name" value="FAD-dep_OxRdtase_2_FAD-bd"/>
</dbReference>
<proteinExistence type="inferred from homology"/>
<protein>
    <submittedName>
        <fullName evidence="9">GMC family oxidoreductase</fullName>
    </submittedName>
</protein>
<evidence type="ECO:0000256" key="4">
    <source>
        <dbReference type="ARBA" id="ARBA00022827"/>
    </source>
</evidence>
<keyword evidence="4" id="KW-0274">FAD</keyword>
<dbReference type="Proteomes" id="UP000315995">
    <property type="component" value="Chromosome"/>
</dbReference>
<evidence type="ECO:0000256" key="1">
    <source>
        <dbReference type="ARBA" id="ARBA00010790"/>
    </source>
</evidence>
<dbReference type="OrthoDB" id="337582at2"/>
<dbReference type="Pfam" id="PF05199">
    <property type="entry name" value="GMC_oxred_C"/>
    <property type="match status" value="1"/>
</dbReference>
<dbReference type="GO" id="GO:0050660">
    <property type="term" value="F:flavin adenine dinucleotide binding"/>
    <property type="evidence" value="ECO:0007669"/>
    <property type="project" value="InterPro"/>
</dbReference>
<accession>A0A5B8Y7S7</accession>
<evidence type="ECO:0000313" key="10">
    <source>
        <dbReference type="Proteomes" id="UP000315995"/>
    </source>
</evidence>
<keyword evidence="3" id="KW-0479">Metal-binding</keyword>
<evidence type="ECO:0000256" key="3">
    <source>
        <dbReference type="ARBA" id="ARBA00022723"/>
    </source>
</evidence>
<dbReference type="InterPro" id="IPR036188">
    <property type="entry name" value="FAD/NAD-bd_sf"/>
</dbReference>
<keyword evidence="6" id="KW-0408">Iron</keyword>
<reference evidence="9 10" key="1">
    <citation type="submission" date="2019-06" db="EMBL/GenBank/DDBJ databases">
        <title>Persicimonas caeni gen. nov., sp. nov., a predatory bacterium isolated from solar saltern.</title>
        <authorList>
            <person name="Wang S."/>
        </authorList>
    </citation>
    <scope>NUCLEOTIDE SEQUENCE [LARGE SCALE GENOMIC DNA]</scope>
    <source>
        <strain evidence="9 10">YN101</strain>
    </source>
</reference>
<feature type="domain" description="4Fe-4S ferredoxin-type" evidence="8">
    <location>
        <begin position="184"/>
        <end position="213"/>
    </location>
</feature>
<dbReference type="PROSITE" id="PS00198">
    <property type="entry name" value="4FE4S_FER_1"/>
    <property type="match status" value="1"/>
</dbReference>
<sequence length="521" mass="55671">MIGFDFSAVRYLGKQLHTAQTYAKGGGGPSLRLKADVVIAGTGPGGLCAATALTEAGLDVVMLEAGQFWRPKAFVRDMNFAQENLYQAKGTRIMQGNVFIPLASGRGVGGGTLVNSAICFRTPNWVLDQWVDEWGAEQWQQSEREALYDEVERAIGVVDTSPAIAGKNSEVARRGFSALGVHHGYMPRNAGGCAGCGTCHTGCPSGGKASSDLNWLPRVLRNGGRLYADTRVEEIVIKGGRAVGVRGTMRDPKAKEDIAEVVVEADRVILACGSINTPLLLQKQGLANSSGALGKNLHVHPAIAMVAMMPEEVEIWKGATQGYYAHHPDDPEVLCETFSAPPDAMLAQSATVGYDAVDFLRNLRYLAGCGSMIRDVSSGEVTRKSDGKASIRYFVEEADRKKFIRGLQLTAEMFFAAGAKSAMPLVAGAKFYSSLNETLDQVGKTTNASDLSLYASHPMSTCRMHPDPEVGVVRPEDGMTHDIENLHITDASVFPTAMGANPQMTIMGNALAMGRKIAAAI</sequence>
<evidence type="ECO:0000259" key="8">
    <source>
        <dbReference type="PROSITE" id="PS51379"/>
    </source>
</evidence>
<dbReference type="InterPro" id="IPR017896">
    <property type="entry name" value="4Fe4S_Fe-S-bd"/>
</dbReference>
<gene>
    <name evidence="9" type="ORF">FIV42_10970</name>
</gene>
<comment type="similarity">
    <text evidence="1">Belongs to the GMC oxidoreductase family.</text>
</comment>
<evidence type="ECO:0000256" key="7">
    <source>
        <dbReference type="ARBA" id="ARBA00023014"/>
    </source>
</evidence>
<dbReference type="Gene3D" id="3.50.50.60">
    <property type="entry name" value="FAD/NAD(P)-binding domain"/>
    <property type="match status" value="2"/>
</dbReference>
<accession>A0A4Y6PSD2</accession>
<evidence type="ECO:0000256" key="5">
    <source>
        <dbReference type="ARBA" id="ARBA00023002"/>
    </source>
</evidence>
<keyword evidence="7" id="KW-0411">Iron-sulfur</keyword>
<evidence type="ECO:0000313" key="9">
    <source>
        <dbReference type="EMBL" id="QDG51242.1"/>
    </source>
</evidence>
<dbReference type="RefSeq" id="WP_141197727.1">
    <property type="nucleotide sequence ID" value="NZ_CP041186.1"/>
</dbReference>
<dbReference type="InterPro" id="IPR017900">
    <property type="entry name" value="4Fe4S_Fe_S_CS"/>
</dbReference>
<dbReference type="InterPro" id="IPR000172">
    <property type="entry name" value="GMC_OxRdtase_N"/>
</dbReference>
<evidence type="ECO:0000256" key="6">
    <source>
        <dbReference type="ARBA" id="ARBA00023004"/>
    </source>
</evidence>
<dbReference type="PANTHER" id="PTHR46056:SF12">
    <property type="entry name" value="LONG-CHAIN-ALCOHOL OXIDASE"/>
    <property type="match status" value="1"/>
</dbReference>
<keyword evidence="2" id="KW-0285">Flavoprotein</keyword>
<dbReference type="PROSITE" id="PS51379">
    <property type="entry name" value="4FE4S_FER_2"/>
    <property type="match status" value="1"/>
</dbReference>